<dbReference type="PANTHER" id="PTHR10775">
    <property type="entry name" value="OS08G0208400 PROTEIN"/>
    <property type="match status" value="1"/>
</dbReference>
<dbReference type="Pfam" id="PF02992">
    <property type="entry name" value="Transposase_21"/>
    <property type="match status" value="1"/>
</dbReference>
<dbReference type="PANTHER" id="PTHR10775:SF193">
    <property type="entry name" value="DUF4216 DOMAIN-CONTAINING PROTEIN"/>
    <property type="match status" value="1"/>
</dbReference>
<proteinExistence type="predicted"/>
<dbReference type="Proteomes" id="UP001289374">
    <property type="component" value="Unassembled WGS sequence"/>
</dbReference>
<evidence type="ECO:0000313" key="1">
    <source>
        <dbReference type="EMBL" id="KAK4390242.1"/>
    </source>
</evidence>
<dbReference type="InterPro" id="IPR004242">
    <property type="entry name" value="Transposase_21"/>
</dbReference>
<gene>
    <name evidence="1" type="ORF">Sango_2087500</name>
</gene>
<comment type="caution">
    <text evidence="1">The sequence shown here is derived from an EMBL/GenBank/DDBJ whole genome shotgun (WGS) entry which is preliminary data.</text>
</comment>
<evidence type="ECO:0000313" key="2">
    <source>
        <dbReference type="Proteomes" id="UP001289374"/>
    </source>
</evidence>
<dbReference type="AlphaFoldDB" id="A0AAE2BLZ7"/>
<organism evidence="1 2">
    <name type="scientific">Sesamum angolense</name>
    <dbReference type="NCBI Taxonomy" id="2727404"/>
    <lineage>
        <taxon>Eukaryota</taxon>
        <taxon>Viridiplantae</taxon>
        <taxon>Streptophyta</taxon>
        <taxon>Embryophyta</taxon>
        <taxon>Tracheophyta</taxon>
        <taxon>Spermatophyta</taxon>
        <taxon>Magnoliopsida</taxon>
        <taxon>eudicotyledons</taxon>
        <taxon>Gunneridae</taxon>
        <taxon>Pentapetalae</taxon>
        <taxon>asterids</taxon>
        <taxon>lamiids</taxon>
        <taxon>Lamiales</taxon>
        <taxon>Pedaliaceae</taxon>
        <taxon>Sesamum</taxon>
    </lineage>
</organism>
<dbReference type="EMBL" id="JACGWL010000012">
    <property type="protein sequence ID" value="KAK4390242.1"/>
    <property type="molecule type" value="Genomic_DNA"/>
</dbReference>
<reference evidence="1" key="1">
    <citation type="submission" date="2020-06" db="EMBL/GenBank/DDBJ databases">
        <authorList>
            <person name="Li T."/>
            <person name="Hu X."/>
            <person name="Zhang T."/>
            <person name="Song X."/>
            <person name="Zhang H."/>
            <person name="Dai N."/>
            <person name="Sheng W."/>
            <person name="Hou X."/>
            <person name="Wei L."/>
        </authorList>
    </citation>
    <scope>NUCLEOTIDE SEQUENCE</scope>
    <source>
        <strain evidence="1">K16</strain>
        <tissue evidence="1">Leaf</tissue>
    </source>
</reference>
<protein>
    <submittedName>
        <fullName evidence="1">Uncharacterized protein</fullName>
    </submittedName>
</protein>
<accession>A0AAE2BLZ7</accession>
<feature type="non-terminal residue" evidence="1">
    <location>
        <position position="1"/>
    </location>
</feature>
<keyword evidence="2" id="KW-1185">Reference proteome</keyword>
<reference evidence="1" key="2">
    <citation type="journal article" date="2024" name="Plant">
        <title>Genomic evolution and insights into agronomic trait innovations of Sesamum species.</title>
        <authorList>
            <person name="Miao H."/>
            <person name="Wang L."/>
            <person name="Qu L."/>
            <person name="Liu H."/>
            <person name="Sun Y."/>
            <person name="Le M."/>
            <person name="Wang Q."/>
            <person name="Wei S."/>
            <person name="Zheng Y."/>
            <person name="Lin W."/>
            <person name="Duan Y."/>
            <person name="Cao H."/>
            <person name="Xiong S."/>
            <person name="Wang X."/>
            <person name="Wei L."/>
            <person name="Li C."/>
            <person name="Ma Q."/>
            <person name="Ju M."/>
            <person name="Zhao R."/>
            <person name="Li G."/>
            <person name="Mu C."/>
            <person name="Tian Q."/>
            <person name="Mei H."/>
            <person name="Zhang T."/>
            <person name="Gao T."/>
            <person name="Zhang H."/>
        </authorList>
    </citation>
    <scope>NUCLEOTIDE SEQUENCE</scope>
    <source>
        <strain evidence="1">K16</strain>
    </source>
</reference>
<sequence>MRGFMPEYYNWTSHGEEIVQEYFKAPTVPPLSEERTPAGHVEGNYPQEGDEQHMDWAQRMVFNPVGPSYFASSHEDIPDDDYPLWDGCIQSQLGVVAELVDIKTDGHIFDRMYNRISHWANRILSPDHTLPKDYYSTKELVKHLGLSVEKISRVRMIVCCTGRTTSIWSTANSVGTLGTSLLEGETHVGRSPRMMSLEEPGNVRLGLCKDGFAPHGVRTYDHATDSAFINRAALMWIVNDLPAYDMASRWSTAGVMGCPVYMDDTRAFHLQHDRKACYFDCHSQFLPKHHPYQRNKQTFTKYRVENKVARSRLTGDQLLDRVTNISPAVKMPLSLPDGYGSNHKWTKKNIFLKSPYWSTLLIQHNLNVMHIEKNVFDNIFNTVMDIKKKMKDNTNARRDLEII</sequence>
<name>A0AAE2BLZ7_9LAMI</name>